<comment type="cofactor">
    <cofactor evidence="6">
        <name>Zn(2+)</name>
        <dbReference type="ChEBI" id="CHEBI:29105"/>
    </cofactor>
    <text evidence="6">Binds 1 zinc ion per subunit.</text>
</comment>
<organism evidence="9 10">
    <name type="scientific">Rhodoferax saidenbachensis</name>
    <dbReference type="NCBI Taxonomy" id="1484693"/>
    <lineage>
        <taxon>Bacteria</taxon>
        <taxon>Pseudomonadati</taxon>
        <taxon>Pseudomonadota</taxon>
        <taxon>Betaproteobacteria</taxon>
        <taxon>Burkholderiales</taxon>
        <taxon>Comamonadaceae</taxon>
        <taxon>Rhodoferax</taxon>
    </lineage>
</organism>
<name>A0ABU1ZLC1_9BURK</name>
<evidence type="ECO:0000313" key="9">
    <source>
        <dbReference type="EMBL" id="MDR7306349.1"/>
    </source>
</evidence>
<sequence length="349" mass="37490">MELDATYFDGQNGRAHPVRIRVVAGQLHIDGQGFALSVPAQSVDWPERTRHGMRVAHLASGGLVQTEDSVAWDTWAQAQGLHESIVVKMQQNWRWVAGSVAVLMALVVGLQQWGLPLVAKAVVAVTPQSVDAAIGDSTLQALDGLMSPTQLPLSEQQRVRDAFAQAVAHQPVGSVPAWKLEFRHGERIGANALALPGGTILLTDEMVKLVDGDAAVLTAVLAHELGHVQHRHGIRMVVQAGVLGSLGALVWGDFSSLLAAVPVLMGQAAYSRQAEHEADVHAVRFLKAAQLSPALMVTLFDRLEAKRHPDKDSEKETDKRGTDDSWLGIAFSSHPSDAARVAFFRAAAL</sequence>
<feature type="domain" description="DUF7092" evidence="8">
    <location>
        <begin position="3"/>
        <end position="79"/>
    </location>
</feature>
<keyword evidence="5 6" id="KW-0482">Metalloprotease</keyword>
<dbReference type="CDD" id="cd07332">
    <property type="entry name" value="M48C_Oma1_like"/>
    <property type="match status" value="1"/>
</dbReference>
<evidence type="ECO:0000256" key="1">
    <source>
        <dbReference type="ARBA" id="ARBA00022670"/>
    </source>
</evidence>
<proteinExistence type="inferred from homology"/>
<accession>A0ABU1ZLC1</accession>
<dbReference type="EMBL" id="JAVDXO010000003">
    <property type="protein sequence ID" value="MDR7306349.1"/>
    <property type="molecule type" value="Genomic_DNA"/>
</dbReference>
<evidence type="ECO:0000259" key="8">
    <source>
        <dbReference type="Pfam" id="PF23368"/>
    </source>
</evidence>
<dbReference type="Pfam" id="PF23368">
    <property type="entry name" value="DUF7092"/>
    <property type="match status" value="1"/>
</dbReference>
<dbReference type="Pfam" id="PF01435">
    <property type="entry name" value="Peptidase_M48"/>
    <property type="match status" value="1"/>
</dbReference>
<keyword evidence="2" id="KW-0479">Metal-binding</keyword>
<gene>
    <name evidence="9" type="ORF">J2X15_001632</name>
</gene>
<dbReference type="InterPro" id="IPR055518">
    <property type="entry name" value="DUF7092"/>
</dbReference>
<keyword evidence="10" id="KW-1185">Reference proteome</keyword>
<dbReference type="Gene3D" id="3.30.2010.10">
    <property type="entry name" value="Metalloproteases ('zincins'), catalytic domain"/>
    <property type="match status" value="1"/>
</dbReference>
<evidence type="ECO:0000256" key="2">
    <source>
        <dbReference type="ARBA" id="ARBA00022723"/>
    </source>
</evidence>
<evidence type="ECO:0000256" key="4">
    <source>
        <dbReference type="ARBA" id="ARBA00022833"/>
    </source>
</evidence>
<dbReference type="PANTHER" id="PTHR22726">
    <property type="entry name" value="METALLOENDOPEPTIDASE OMA1"/>
    <property type="match status" value="1"/>
</dbReference>
<dbReference type="GO" id="GO:0006508">
    <property type="term" value="P:proteolysis"/>
    <property type="evidence" value="ECO:0007669"/>
    <property type="project" value="UniProtKB-KW"/>
</dbReference>
<evidence type="ECO:0000256" key="5">
    <source>
        <dbReference type="ARBA" id="ARBA00023049"/>
    </source>
</evidence>
<evidence type="ECO:0000256" key="3">
    <source>
        <dbReference type="ARBA" id="ARBA00022801"/>
    </source>
</evidence>
<keyword evidence="1 6" id="KW-0645">Protease</keyword>
<dbReference type="PANTHER" id="PTHR22726:SF1">
    <property type="entry name" value="METALLOENDOPEPTIDASE OMA1, MITOCHONDRIAL"/>
    <property type="match status" value="1"/>
</dbReference>
<comment type="caution">
    <text evidence="9">The sequence shown here is derived from an EMBL/GenBank/DDBJ whole genome shotgun (WGS) entry which is preliminary data.</text>
</comment>
<evidence type="ECO:0000313" key="10">
    <source>
        <dbReference type="Proteomes" id="UP001268089"/>
    </source>
</evidence>
<protein>
    <submittedName>
        <fullName evidence="9">Zn-dependent protease with chaperone function</fullName>
    </submittedName>
</protein>
<feature type="domain" description="Peptidase M48" evidence="7">
    <location>
        <begin position="158"/>
        <end position="345"/>
    </location>
</feature>
<dbReference type="InterPro" id="IPR051156">
    <property type="entry name" value="Mito/Outer_Membr_Metalloprot"/>
</dbReference>
<evidence type="ECO:0000259" key="7">
    <source>
        <dbReference type="Pfam" id="PF01435"/>
    </source>
</evidence>
<keyword evidence="4 6" id="KW-0862">Zinc</keyword>
<keyword evidence="3 6" id="KW-0378">Hydrolase</keyword>
<dbReference type="Proteomes" id="UP001268089">
    <property type="component" value="Unassembled WGS sequence"/>
</dbReference>
<evidence type="ECO:0000256" key="6">
    <source>
        <dbReference type="RuleBase" id="RU003983"/>
    </source>
</evidence>
<dbReference type="RefSeq" id="WP_310341310.1">
    <property type="nucleotide sequence ID" value="NZ_JAVDXO010000003.1"/>
</dbReference>
<dbReference type="InterPro" id="IPR001915">
    <property type="entry name" value="Peptidase_M48"/>
</dbReference>
<comment type="similarity">
    <text evidence="6">Belongs to the peptidase M48 family.</text>
</comment>
<reference evidence="9 10" key="1">
    <citation type="submission" date="2023-07" db="EMBL/GenBank/DDBJ databases">
        <title>Sorghum-associated microbial communities from plants grown in Nebraska, USA.</title>
        <authorList>
            <person name="Schachtman D."/>
        </authorList>
    </citation>
    <scope>NUCLEOTIDE SEQUENCE [LARGE SCALE GENOMIC DNA]</scope>
    <source>
        <strain evidence="9 10">BE308</strain>
    </source>
</reference>
<dbReference type="GO" id="GO:0008233">
    <property type="term" value="F:peptidase activity"/>
    <property type="evidence" value="ECO:0007669"/>
    <property type="project" value="UniProtKB-KW"/>
</dbReference>